<dbReference type="AlphaFoldDB" id="A0A380U575"/>
<accession>A0A380U575</accession>
<evidence type="ECO:0000313" key="3">
    <source>
        <dbReference type="Proteomes" id="UP000254649"/>
    </source>
</evidence>
<evidence type="ECO:0008006" key="4">
    <source>
        <dbReference type="Google" id="ProtNLM"/>
    </source>
</evidence>
<reference evidence="2 3" key="1">
    <citation type="submission" date="2018-06" db="EMBL/GenBank/DDBJ databases">
        <authorList>
            <consortium name="Pathogen Informatics"/>
            <person name="Doyle S."/>
        </authorList>
    </citation>
    <scope>NUCLEOTIDE SEQUENCE [LARGE SCALE GENOMIC DNA]</scope>
    <source>
        <strain evidence="2 3">NCTC10801</strain>
    </source>
</reference>
<dbReference type="Proteomes" id="UP000254649">
    <property type="component" value="Unassembled WGS sequence"/>
</dbReference>
<gene>
    <name evidence="2" type="ORF">NCTC10801_02602</name>
</gene>
<organism evidence="2 3">
    <name type="scientific">[Actinobacillus] rossii</name>
    <dbReference type="NCBI Taxonomy" id="123820"/>
    <lineage>
        <taxon>Bacteria</taxon>
        <taxon>Pseudomonadati</taxon>
        <taxon>Pseudomonadota</taxon>
        <taxon>Gammaproteobacteria</taxon>
        <taxon>Pasteurellales</taxon>
        <taxon>Pasteurellaceae</taxon>
    </lineage>
</organism>
<evidence type="ECO:0000313" key="2">
    <source>
        <dbReference type="EMBL" id="SUT96003.1"/>
    </source>
</evidence>
<dbReference type="EMBL" id="UFRQ01000003">
    <property type="protein sequence ID" value="SUT96003.1"/>
    <property type="molecule type" value="Genomic_DNA"/>
</dbReference>
<proteinExistence type="predicted"/>
<dbReference type="OrthoDB" id="5646369at2"/>
<feature type="signal peptide" evidence="1">
    <location>
        <begin position="1"/>
        <end position="19"/>
    </location>
</feature>
<evidence type="ECO:0000256" key="1">
    <source>
        <dbReference type="SAM" id="SignalP"/>
    </source>
</evidence>
<keyword evidence="1" id="KW-0732">Signal</keyword>
<protein>
    <recommendedName>
        <fullName evidence="4">Lipoprotein</fullName>
    </recommendedName>
</protein>
<keyword evidence="3" id="KW-1185">Reference proteome</keyword>
<feature type="chain" id="PRO_5016946776" description="Lipoprotein" evidence="1">
    <location>
        <begin position="20"/>
        <end position="221"/>
    </location>
</feature>
<sequence>MKKILVVCLGAILSSQTSAFTQEELAQLQEIEQVERQVLSVVNKPQKLIGEQVDFNLPKNAKLSYLYGDPKTVFLAEYIEDGDNIEQWKSYFAAQHKSFFPASLLAHLTITAVKQKCQNLKESALIEHFNKDMQQNQQQPYTWSYFCADKTPQAPYGEGGIMYFIQGKENGFKFWQSWRPQSEQEAQKLFGSDFKNLASSDIGLCNPKMGKKCRYKHPKPE</sequence>
<name>A0A380U575_9PAST</name>